<dbReference type="eggNOG" id="COG0438">
    <property type="taxonomic scope" value="Bacteria"/>
</dbReference>
<dbReference type="InterPro" id="IPR050194">
    <property type="entry name" value="Glycosyltransferase_grp1"/>
</dbReference>
<reference evidence="3 4" key="1">
    <citation type="submission" date="2006-02" db="EMBL/GenBank/DDBJ databases">
        <authorList>
            <person name="Amann R."/>
            <person name="Ferriera S."/>
            <person name="Johnson J."/>
            <person name="Kravitz S."/>
            <person name="Halpern A."/>
            <person name="Remington K."/>
            <person name="Beeson K."/>
            <person name="Tran B."/>
            <person name="Rogers Y.-H."/>
            <person name="Friedman R."/>
            <person name="Venter J.C."/>
        </authorList>
    </citation>
    <scope>NUCLEOTIDE SEQUENCE [LARGE SCALE GENOMIC DNA]</scope>
    <source>
        <strain evidence="3 4">DSM 3645</strain>
    </source>
</reference>
<dbReference type="PANTHER" id="PTHR45947">
    <property type="entry name" value="SULFOQUINOVOSYL TRANSFERASE SQD2"/>
    <property type="match status" value="1"/>
</dbReference>
<accession>A3ZP80</accession>
<dbReference type="EMBL" id="AANZ01000004">
    <property type="protein sequence ID" value="EAQ81558.1"/>
    <property type="molecule type" value="Genomic_DNA"/>
</dbReference>
<keyword evidence="3" id="KW-0808">Transferase</keyword>
<evidence type="ECO:0000313" key="4">
    <source>
        <dbReference type="Proteomes" id="UP000004358"/>
    </source>
</evidence>
<dbReference type="InterPro" id="IPR001296">
    <property type="entry name" value="Glyco_trans_1"/>
</dbReference>
<dbReference type="STRING" id="314230.DSM3645_28292"/>
<comment type="caution">
    <text evidence="3">The sequence shown here is derived from an EMBL/GenBank/DDBJ whole genome shotgun (WGS) entry which is preliminary data.</text>
</comment>
<dbReference type="Proteomes" id="UP000004358">
    <property type="component" value="Unassembled WGS sequence"/>
</dbReference>
<dbReference type="SUPFAM" id="SSF53756">
    <property type="entry name" value="UDP-Glycosyltransferase/glycogen phosphorylase"/>
    <property type="match status" value="1"/>
</dbReference>
<evidence type="ECO:0000259" key="2">
    <source>
        <dbReference type="Pfam" id="PF13439"/>
    </source>
</evidence>
<dbReference type="GO" id="GO:0016757">
    <property type="term" value="F:glycosyltransferase activity"/>
    <property type="evidence" value="ECO:0007669"/>
    <property type="project" value="InterPro"/>
</dbReference>
<dbReference type="HOGENOM" id="CLU_009583_2_1_0"/>
<evidence type="ECO:0000313" key="3">
    <source>
        <dbReference type="EMBL" id="EAQ81558.1"/>
    </source>
</evidence>
<dbReference type="Gene3D" id="3.40.50.2000">
    <property type="entry name" value="Glycogen Phosphorylase B"/>
    <property type="match status" value="2"/>
</dbReference>
<dbReference type="PANTHER" id="PTHR45947:SF3">
    <property type="entry name" value="SULFOQUINOVOSYL TRANSFERASE SQD2"/>
    <property type="match status" value="1"/>
</dbReference>
<dbReference type="Pfam" id="PF00534">
    <property type="entry name" value="Glycos_transf_1"/>
    <property type="match status" value="1"/>
</dbReference>
<dbReference type="InterPro" id="IPR028098">
    <property type="entry name" value="Glyco_trans_4-like_N"/>
</dbReference>
<feature type="domain" description="Glycosyl transferase family 1" evidence="1">
    <location>
        <begin position="130"/>
        <end position="285"/>
    </location>
</feature>
<gene>
    <name evidence="3" type="ORF">DSM3645_28292</name>
</gene>
<evidence type="ECO:0000259" key="1">
    <source>
        <dbReference type="Pfam" id="PF00534"/>
    </source>
</evidence>
<name>A3ZP80_9BACT</name>
<protein>
    <submittedName>
        <fullName evidence="3">Glycosyl transferase, group 1</fullName>
    </submittedName>
</protein>
<sequence>MRLDICPRLSSKLRREIQDCDLIHLHLPNPTMMIALATIRPKTPIVVTWHSDIVRQRVAARLLQPLETWLLRTCRQIWVSNPRYSNGSRSLQPFADKLKVVPFGMPLEPFLSPSSEVYQRAEQLRQNWPGPVWLAVGRLVYYKGTHVAIKALSQVPGTLAIVGAGPKEDELRSLAAKLGVQRRIAWIGNADDVTLQALYHLATALWFPSIARSEAFGLAQVEAMASGCPVINCEIKDSGVPWVSLDGISGLTIRIESPDQLAAAANRLYDSSQLRAEFAQGAKQRAAKLFNLPDMISRIDREYETLLAQFS</sequence>
<dbReference type="AlphaFoldDB" id="A3ZP80"/>
<organism evidence="3 4">
    <name type="scientific">Blastopirellula marina DSM 3645</name>
    <dbReference type="NCBI Taxonomy" id="314230"/>
    <lineage>
        <taxon>Bacteria</taxon>
        <taxon>Pseudomonadati</taxon>
        <taxon>Planctomycetota</taxon>
        <taxon>Planctomycetia</taxon>
        <taxon>Pirellulales</taxon>
        <taxon>Pirellulaceae</taxon>
        <taxon>Blastopirellula</taxon>
    </lineage>
</organism>
<feature type="domain" description="Glycosyltransferase subfamily 4-like N-terminal" evidence="2">
    <location>
        <begin position="7"/>
        <end position="105"/>
    </location>
</feature>
<dbReference type="OrthoDB" id="9795068at2"/>
<proteinExistence type="predicted"/>
<dbReference type="Pfam" id="PF13439">
    <property type="entry name" value="Glyco_transf_4"/>
    <property type="match status" value="1"/>
</dbReference>